<dbReference type="Pfam" id="PF02913">
    <property type="entry name" value="FAD-oxidase_C"/>
    <property type="match status" value="1"/>
</dbReference>
<dbReference type="InterPro" id="IPR016164">
    <property type="entry name" value="FAD-linked_Oxase-like_C"/>
</dbReference>
<reference evidence="6 7" key="1">
    <citation type="submission" date="2019-10" db="EMBL/GenBank/DDBJ databases">
        <title>Isolation, Identification of Microvirga thermotolerans HR1, a novel thermophilic bacterium and Comparative Genomics of the genus Microvirga.</title>
        <authorList>
            <person name="Li J."/>
            <person name="Zhang W."/>
            <person name="Lin M."/>
            <person name="Wang J."/>
        </authorList>
    </citation>
    <scope>NUCLEOTIDE SEQUENCE [LARGE SCALE GENOMIC DNA]</scope>
    <source>
        <strain evidence="6 7">HR1</strain>
    </source>
</reference>
<dbReference type="RefSeq" id="WP_152586949.1">
    <property type="nucleotide sequence ID" value="NZ_CP045423.1"/>
</dbReference>
<dbReference type="SUPFAM" id="SSF56176">
    <property type="entry name" value="FAD-binding/transporter-associated domain-like"/>
    <property type="match status" value="1"/>
</dbReference>
<dbReference type="EMBL" id="CP045423">
    <property type="protein sequence ID" value="QFU17313.1"/>
    <property type="molecule type" value="Genomic_DNA"/>
</dbReference>
<dbReference type="Gene3D" id="1.10.45.10">
    <property type="entry name" value="Vanillyl-alcohol Oxidase, Chain A, domain 4"/>
    <property type="match status" value="1"/>
</dbReference>
<dbReference type="InterPro" id="IPR036318">
    <property type="entry name" value="FAD-bd_PCMH-like_sf"/>
</dbReference>
<dbReference type="Gene3D" id="3.30.70.2190">
    <property type="match status" value="1"/>
</dbReference>
<dbReference type="GO" id="GO:0003824">
    <property type="term" value="F:catalytic activity"/>
    <property type="evidence" value="ECO:0007669"/>
    <property type="project" value="InterPro"/>
</dbReference>
<dbReference type="FunFam" id="1.10.45.10:FF:000001">
    <property type="entry name" value="D-lactate dehydrogenase mitochondrial"/>
    <property type="match status" value="1"/>
</dbReference>
<evidence type="ECO:0000256" key="4">
    <source>
        <dbReference type="ARBA" id="ARBA00022827"/>
    </source>
</evidence>
<dbReference type="Gene3D" id="3.30.70.2740">
    <property type="match status" value="1"/>
</dbReference>
<dbReference type="Gene3D" id="3.30.43.10">
    <property type="entry name" value="Uridine Diphospho-n-acetylenolpyruvylglucosamine Reductase, domain 2"/>
    <property type="match status" value="1"/>
</dbReference>
<organism evidence="6 7">
    <name type="scientific">Microvirga thermotolerans</name>
    <dbReference type="NCBI Taxonomy" id="2651334"/>
    <lineage>
        <taxon>Bacteria</taxon>
        <taxon>Pseudomonadati</taxon>
        <taxon>Pseudomonadota</taxon>
        <taxon>Alphaproteobacteria</taxon>
        <taxon>Hyphomicrobiales</taxon>
        <taxon>Methylobacteriaceae</taxon>
        <taxon>Microvirga</taxon>
    </lineage>
</organism>
<comment type="cofactor">
    <cofactor evidence="1">
        <name>FAD</name>
        <dbReference type="ChEBI" id="CHEBI:57692"/>
    </cofactor>
</comment>
<evidence type="ECO:0000259" key="5">
    <source>
        <dbReference type="PROSITE" id="PS51387"/>
    </source>
</evidence>
<dbReference type="AlphaFoldDB" id="A0A5P9JY03"/>
<dbReference type="GO" id="GO:0022904">
    <property type="term" value="P:respiratory electron transport chain"/>
    <property type="evidence" value="ECO:0007669"/>
    <property type="project" value="TreeGrafter"/>
</dbReference>
<dbReference type="Proteomes" id="UP000325614">
    <property type="component" value="Chromosome"/>
</dbReference>
<evidence type="ECO:0000256" key="1">
    <source>
        <dbReference type="ARBA" id="ARBA00001974"/>
    </source>
</evidence>
<accession>A0A5P9JY03</accession>
<keyword evidence="7" id="KW-1185">Reference proteome</keyword>
<evidence type="ECO:0000256" key="2">
    <source>
        <dbReference type="ARBA" id="ARBA00008000"/>
    </source>
</evidence>
<evidence type="ECO:0000256" key="3">
    <source>
        <dbReference type="ARBA" id="ARBA00022630"/>
    </source>
</evidence>
<dbReference type="InterPro" id="IPR016166">
    <property type="entry name" value="FAD-bd_PCMH"/>
</dbReference>
<evidence type="ECO:0000313" key="6">
    <source>
        <dbReference type="EMBL" id="QFU17313.1"/>
    </source>
</evidence>
<proteinExistence type="inferred from homology"/>
<evidence type="ECO:0000313" key="7">
    <source>
        <dbReference type="Proteomes" id="UP000325614"/>
    </source>
</evidence>
<dbReference type="GO" id="GO:0071949">
    <property type="term" value="F:FAD binding"/>
    <property type="evidence" value="ECO:0007669"/>
    <property type="project" value="InterPro"/>
</dbReference>
<feature type="domain" description="FAD-binding PCMH-type" evidence="5">
    <location>
        <begin position="42"/>
        <end position="220"/>
    </location>
</feature>
<dbReference type="InterPro" id="IPR051264">
    <property type="entry name" value="FAD-oxidored/transferase_4"/>
</dbReference>
<dbReference type="InterPro" id="IPR016171">
    <property type="entry name" value="Vanillyl_alc_oxidase_C-sub2"/>
</dbReference>
<gene>
    <name evidence="6" type="ORF">GDR74_14385</name>
</gene>
<dbReference type="InterPro" id="IPR006094">
    <property type="entry name" value="Oxid_FAD_bind_N"/>
</dbReference>
<dbReference type="KEGG" id="mico:GDR74_14385"/>
<sequence>MATAASEHGTLIDGLTERLGAAAVLTGADDLEPALTETRGLYRGRALALVRPGDREEVAFVVRECARAGVPIVPQGGNTGLVGGGVPDGGIVLSLARLDRIRHLDPVNATITVEAGCILRAVQEAAEAAGHLFPLSLASEGSCRIGGNLATNAGGTAVLRYGNMRELTLGLEVVLADGRVWNGLKGLRKDNTGYDLKDLFIGSEGTLGIITAAVLKLFPKPRVRVTAFVGCASPGRALALFERLREAAGDQLTAFEYIPDFGLEIVLRHRPGAVRPLAGRHPSYALVELSSPQADADLRGRLETVLGQALEDGLIADAALGASEAQSLALWGLRESLSEVQRFEGGSIKHDVAVPVSRVAEFIETAAKACEAEMPGIRVCAFGHFGDGNIHFNLSQPVGMDRDAFLAEWARFNRIVHDIVHAMDGSIAAEHGVGLIKREELLRYKDPVALDLMRALKRTLDPRNLLNPGKVIDIGGPAPSAIAGLMEHP</sequence>
<name>A0A5P9JY03_9HYPH</name>
<dbReference type="PROSITE" id="PS51387">
    <property type="entry name" value="FAD_PCMH"/>
    <property type="match status" value="1"/>
</dbReference>
<keyword evidence="4" id="KW-0274">FAD</keyword>
<dbReference type="Gene3D" id="3.30.465.10">
    <property type="match status" value="1"/>
</dbReference>
<dbReference type="InterPro" id="IPR004113">
    <property type="entry name" value="FAD-bd_oxidored_4_C"/>
</dbReference>
<comment type="similarity">
    <text evidence="2">Belongs to the FAD-binding oxidoreductase/transferase type 4 family.</text>
</comment>
<dbReference type="InterPro" id="IPR016169">
    <property type="entry name" value="FAD-bd_PCMH_sub2"/>
</dbReference>
<dbReference type="PANTHER" id="PTHR43716">
    <property type="entry name" value="D-2-HYDROXYGLUTARATE DEHYDROGENASE, MITOCHONDRIAL"/>
    <property type="match status" value="1"/>
</dbReference>
<keyword evidence="3" id="KW-0285">Flavoprotein</keyword>
<dbReference type="SUPFAM" id="SSF55103">
    <property type="entry name" value="FAD-linked oxidases, C-terminal domain"/>
    <property type="match status" value="1"/>
</dbReference>
<dbReference type="InterPro" id="IPR016167">
    <property type="entry name" value="FAD-bd_PCMH_sub1"/>
</dbReference>
<dbReference type="Pfam" id="PF01565">
    <property type="entry name" value="FAD_binding_4"/>
    <property type="match status" value="1"/>
</dbReference>
<dbReference type="PANTHER" id="PTHR43716:SF2">
    <property type="entry name" value="BLL6224 PROTEIN"/>
    <property type="match status" value="1"/>
</dbReference>
<protein>
    <submittedName>
        <fullName evidence="6">FAD-binding protein</fullName>
    </submittedName>
</protein>